<dbReference type="Pfam" id="PF14367">
    <property type="entry name" value="DUF4411"/>
    <property type="match status" value="1"/>
</dbReference>
<dbReference type="InterPro" id="IPR016541">
    <property type="entry name" value="UCP008505"/>
</dbReference>
<protein>
    <submittedName>
        <fullName evidence="1">DUF4411 family protein</fullName>
    </submittedName>
</protein>
<reference evidence="1 2" key="1">
    <citation type="submission" date="2020-12" db="EMBL/GenBank/DDBJ databases">
        <title>FDA dAtabase for Regulatory Grade micrObial Sequences (FDA-ARGOS): Supporting development and validation of Infectious Disease Dx tests.</title>
        <authorList>
            <person name="Nelson B."/>
            <person name="Plummer A."/>
            <person name="Tallon L."/>
            <person name="Sadzewicz L."/>
            <person name="Zhao X."/>
            <person name="Boylan J."/>
            <person name="Ott S."/>
            <person name="Bowen H."/>
            <person name="Vavikolanu K."/>
            <person name="Mehta A."/>
            <person name="Aluvathingal J."/>
            <person name="Nadendla S."/>
            <person name="Myers T."/>
            <person name="Yan Y."/>
            <person name="Sichtig H."/>
        </authorList>
    </citation>
    <scope>NUCLEOTIDE SEQUENCE [LARGE SCALE GENOMIC DNA]</scope>
    <source>
        <strain evidence="1 2">FDAARGOS_899</strain>
    </source>
</reference>
<gene>
    <name evidence="1" type="ORF">I6G56_19680</name>
</gene>
<proteinExistence type="predicted"/>
<evidence type="ECO:0000313" key="1">
    <source>
        <dbReference type="EMBL" id="QPS43719.1"/>
    </source>
</evidence>
<evidence type="ECO:0000313" key="2">
    <source>
        <dbReference type="Proteomes" id="UP000594943"/>
    </source>
</evidence>
<organism evidence="1 2">
    <name type="scientific">Burkholderia humptydooensis</name>
    <dbReference type="NCBI Taxonomy" id="430531"/>
    <lineage>
        <taxon>Bacteria</taxon>
        <taxon>Pseudomonadati</taxon>
        <taxon>Pseudomonadota</taxon>
        <taxon>Betaproteobacteria</taxon>
        <taxon>Burkholderiales</taxon>
        <taxon>Burkholderiaceae</taxon>
        <taxon>Burkholderia</taxon>
        <taxon>pseudomallei group</taxon>
    </lineage>
</organism>
<accession>A0A7T2U1C3</accession>
<sequence length="79" mass="8445">MFKKVVNDHPGFMKVNSTKSGADPAVVAFAEAHGLVVVTYETMAKKDAAPKIPNVCEARGLECVQLIDVLRAVDFKLGG</sequence>
<name>A0A7T2U1C3_9BURK</name>
<dbReference type="EMBL" id="CP065686">
    <property type="protein sequence ID" value="QPS43719.1"/>
    <property type="molecule type" value="Genomic_DNA"/>
</dbReference>
<dbReference type="RefSeq" id="WP_144411908.1">
    <property type="nucleotide sequence ID" value="NZ_CP013380.1"/>
</dbReference>
<dbReference type="KEGG" id="bhg:I6G56_19680"/>
<dbReference type="Proteomes" id="UP000594943">
    <property type="component" value="Chromosome 1"/>
</dbReference>
<dbReference type="AlphaFoldDB" id="A0A7T2U1C3"/>